<organism evidence="2 3">
    <name type="scientific">Friedmanniomyces simplex</name>
    <dbReference type="NCBI Taxonomy" id="329884"/>
    <lineage>
        <taxon>Eukaryota</taxon>
        <taxon>Fungi</taxon>
        <taxon>Dikarya</taxon>
        <taxon>Ascomycota</taxon>
        <taxon>Pezizomycotina</taxon>
        <taxon>Dothideomycetes</taxon>
        <taxon>Dothideomycetidae</taxon>
        <taxon>Mycosphaerellales</taxon>
        <taxon>Teratosphaeriaceae</taxon>
        <taxon>Friedmanniomyces</taxon>
    </lineage>
</organism>
<name>A0A4V5NHB6_9PEZI</name>
<gene>
    <name evidence="2" type="ORF">B0A55_04727</name>
</gene>
<evidence type="ECO:0008006" key="4">
    <source>
        <dbReference type="Google" id="ProtNLM"/>
    </source>
</evidence>
<evidence type="ECO:0000313" key="3">
    <source>
        <dbReference type="Proteomes" id="UP000309340"/>
    </source>
</evidence>
<feature type="region of interest" description="Disordered" evidence="1">
    <location>
        <begin position="1"/>
        <end position="24"/>
    </location>
</feature>
<dbReference type="InterPro" id="IPR038883">
    <property type="entry name" value="AN11006-like"/>
</dbReference>
<evidence type="ECO:0000313" key="2">
    <source>
        <dbReference type="EMBL" id="TKA78379.1"/>
    </source>
</evidence>
<proteinExistence type="predicted"/>
<comment type="caution">
    <text evidence="2">The sequence shown here is derived from an EMBL/GenBank/DDBJ whole genome shotgun (WGS) entry which is preliminary data.</text>
</comment>
<dbReference type="Proteomes" id="UP000309340">
    <property type="component" value="Unassembled WGS sequence"/>
</dbReference>
<dbReference type="AlphaFoldDB" id="A0A4V5NHB6"/>
<accession>A0A4V5NHB6</accession>
<dbReference type="PANTHER" id="PTHR42085:SF2">
    <property type="entry name" value="F-BOX DOMAIN-CONTAINING PROTEIN"/>
    <property type="match status" value="1"/>
</dbReference>
<sequence length="208" mass="23176">MQGQPSPSTGGPLSSTTDSPPKGVLSLPAELREQIYALLVVKPRNTITMLSNHACFASEVSASQPALSRVNHQLRHETLATFYSSNVFLAELSEHADLATALRWLESIGEVNVGRLRHLALCGWTRVPFGHMMVRRWVRVVFDLKEGRMELHDSETLPQRSQLMMAIERMKESFGNLVVARGGRRFDSESLIGLMRGFHALCEAHKVA</sequence>
<protein>
    <recommendedName>
        <fullName evidence="4">F-box domain-containing protein</fullName>
    </recommendedName>
</protein>
<feature type="compositionally biased region" description="Low complexity" evidence="1">
    <location>
        <begin position="1"/>
        <end position="21"/>
    </location>
</feature>
<evidence type="ECO:0000256" key="1">
    <source>
        <dbReference type="SAM" id="MobiDB-lite"/>
    </source>
</evidence>
<dbReference type="OrthoDB" id="62952at2759"/>
<dbReference type="PANTHER" id="PTHR42085">
    <property type="entry name" value="F-BOX DOMAIN-CONTAINING PROTEIN"/>
    <property type="match status" value="1"/>
</dbReference>
<dbReference type="EMBL" id="NAJQ01000114">
    <property type="protein sequence ID" value="TKA78379.1"/>
    <property type="molecule type" value="Genomic_DNA"/>
</dbReference>
<keyword evidence="3" id="KW-1185">Reference proteome</keyword>
<reference evidence="2 3" key="1">
    <citation type="submission" date="2017-03" db="EMBL/GenBank/DDBJ databases">
        <title>Genomes of endolithic fungi from Antarctica.</title>
        <authorList>
            <person name="Coleine C."/>
            <person name="Masonjones S."/>
            <person name="Stajich J.E."/>
        </authorList>
    </citation>
    <scope>NUCLEOTIDE SEQUENCE [LARGE SCALE GENOMIC DNA]</scope>
    <source>
        <strain evidence="2 3">CCFEE 5184</strain>
    </source>
</reference>